<accession>A0A0B2X7A2</accession>
<dbReference type="Proteomes" id="UP000030816">
    <property type="component" value="Unassembled WGS sequence"/>
</dbReference>
<feature type="region of interest" description="Disordered" evidence="1">
    <location>
        <begin position="16"/>
        <end position="54"/>
    </location>
</feature>
<evidence type="ECO:0000256" key="1">
    <source>
        <dbReference type="SAM" id="MobiDB-lite"/>
    </source>
</evidence>
<keyword evidence="3" id="KW-1185">Reference proteome</keyword>
<name>A0A0B2X7A2_METAS</name>
<feature type="compositionally biased region" description="Basic and acidic residues" evidence="1">
    <location>
        <begin position="27"/>
        <end position="39"/>
    </location>
</feature>
<organism evidence="2 3">
    <name type="scientific">Metarhizium album (strain ARSEF 1941)</name>
    <dbReference type="NCBI Taxonomy" id="1081103"/>
    <lineage>
        <taxon>Eukaryota</taxon>
        <taxon>Fungi</taxon>
        <taxon>Dikarya</taxon>
        <taxon>Ascomycota</taxon>
        <taxon>Pezizomycotina</taxon>
        <taxon>Sordariomycetes</taxon>
        <taxon>Hypocreomycetidae</taxon>
        <taxon>Hypocreales</taxon>
        <taxon>Clavicipitaceae</taxon>
        <taxon>Metarhizium</taxon>
    </lineage>
</organism>
<reference evidence="2 3" key="1">
    <citation type="journal article" date="2014" name="Proc. Natl. Acad. Sci. U.S.A.">
        <title>Trajectory and genomic determinants of fungal-pathogen speciation and host adaptation.</title>
        <authorList>
            <person name="Hu X."/>
            <person name="Xiao G."/>
            <person name="Zheng P."/>
            <person name="Shang Y."/>
            <person name="Su Y."/>
            <person name="Zhang X."/>
            <person name="Liu X."/>
            <person name="Zhan S."/>
            <person name="St Leger R.J."/>
            <person name="Wang C."/>
        </authorList>
    </citation>
    <scope>NUCLEOTIDE SEQUENCE [LARGE SCALE GENOMIC DNA]</scope>
    <source>
        <strain evidence="2 3">ARSEF 1941</strain>
    </source>
</reference>
<sequence>MERRLKGSEGFWKSPIWRKRDSRAKKKNDLEGQKKHLEGQTRYMEGQNKRLEGQKKHLEGQTRYLEGQNKHLGGERKRLEQQTRSTTLMEYLEFCHEKVFSQFKVQQNPALSSRGGTTNPKGKLCPDKLVQWDDFLTQQVAHLQEVFSCSPLHERLFDSKHWLSVLGKKFSASPIADEEMLERYVHYAVENPVHCIVEELAKKNLLGAQYGIARGVIFLNHPSAISDVALEVDSRVAAPPQTPQPSQYSHKLRPDQICVYRGINENATSEERKLLLVEEYKAPHKLSAQHIRVGLEKNMDIFREVVNNPKIPTPEDPRKYFSYCGKRGTAAALVQTYDYMIHAGAHLQPRDQWRGDSIPQDRQEKVPGRVLL</sequence>
<dbReference type="OrthoDB" id="411394at2759"/>
<evidence type="ECO:0000313" key="3">
    <source>
        <dbReference type="Proteomes" id="UP000030816"/>
    </source>
</evidence>
<dbReference type="HOGENOM" id="CLU_010672_0_0_1"/>
<protein>
    <submittedName>
        <fullName evidence="2">Uncharacterized protein</fullName>
    </submittedName>
</protein>
<gene>
    <name evidence="2" type="ORF">MAM_00366</name>
</gene>
<dbReference type="RefSeq" id="XP_040682430.1">
    <property type="nucleotide sequence ID" value="XM_040819165.1"/>
</dbReference>
<feature type="region of interest" description="Disordered" evidence="1">
    <location>
        <begin position="352"/>
        <end position="372"/>
    </location>
</feature>
<dbReference type="EMBL" id="AZHE01000001">
    <property type="protein sequence ID" value="KHO01365.1"/>
    <property type="molecule type" value="Genomic_DNA"/>
</dbReference>
<proteinExistence type="predicted"/>
<feature type="compositionally biased region" description="Basic residues" evidence="1">
    <location>
        <begin position="16"/>
        <end position="26"/>
    </location>
</feature>
<dbReference type="STRING" id="1081103.A0A0B2X7A2"/>
<evidence type="ECO:0000313" key="2">
    <source>
        <dbReference type="EMBL" id="KHO01365.1"/>
    </source>
</evidence>
<comment type="caution">
    <text evidence="2">The sequence shown here is derived from an EMBL/GenBank/DDBJ whole genome shotgun (WGS) entry which is preliminary data.</text>
</comment>
<dbReference type="GeneID" id="63734821"/>
<dbReference type="AlphaFoldDB" id="A0A0B2X7A2"/>